<keyword evidence="5 10" id="KW-0418">Kinase</keyword>
<gene>
    <name evidence="10" type="ORF">NKR23_g48</name>
</gene>
<dbReference type="GO" id="GO:0004674">
    <property type="term" value="F:protein serine/threonine kinase activity"/>
    <property type="evidence" value="ECO:0007669"/>
    <property type="project" value="UniProtKB-KW"/>
</dbReference>
<dbReference type="AlphaFoldDB" id="A0AA38RSR3"/>
<reference evidence="10" key="1">
    <citation type="submission" date="2022-07" db="EMBL/GenBank/DDBJ databases">
        <title>Fungi with potential for degradation of polypropylene.</title>
        <authorList>
            <person name="Gostincar C."/>
        </authorList>
    </citation>
    <scope>NUCLEOTIDE SEQUENCE</scope>
    <source>
        <strain evidence="10">EXF-13308</strain>
    </source>
</reference>
<evidence type="ECO:0000256" key="6">
    <source>
        <dbReference type="ARBA" id="ARBA00022840"/>
    </source>
</evidence>
<dbReference type="InterPro" id="IPR017892">
    <property type="entry name" value="Pkinase_C"/>
</dbReference>
<evidence type="ECO:0000313" key="11">
    <source>
        <dbReference type="Proteomes" id="UP001174694"/>
    </source>
</evidence>
<feature type="compositionally biased region" description="Low complexity" evidence="7">
    <location>
        <begin position="91"/>
        <end position="100"/>
    </location>
</feature>
<feature type="region of interest" description="Disordered" evidence="7">
    <location>
        <begin position="1"/>
        <end position="68"/>
    </location>
</feature>
<proteinExistence type="predicted"/>
<keyword evidence="3" id="KW-0808">Transferase</keyword>
<dbReference type="SMART" id="SM00133">
    <property type="entry name" value="S_TK_X"/>
    <property type="match status" value="1"/>
</dbReference>
<evidence type="ECO:0000313" key="10">
    <source>
        <dbReference type="EMBL" id="KAJ9157443.1"/>
    </source>
</evidence>
<keyword evidence="6" id="KW-0067">ATP-binding</keyword>
<dbReference type="Gene3D" id="1.10.510.10">
    <property type="entry name" value="Transferase(Phosphotransferase) domain 1"/>
    <property type="match status" value="1"/>
</dbReference>
<evidence type="ECO:0000259" key="8">
    <source>
        <dbReference type="PROSITE" id="PS50011"/>
    </source>
</evidence>
<feature type="domain" description="Protein kinase" evidence="8">
    <location>
        <begin position="190"/>
        <end position="450"/>
    </location>
</feature>
<evidence type="ECO:0000256" key="5">
    <source>
        <dbReference type="ARBA" id="ARBA00022777"/>
    </source>
</evidence>
<dbReference type="SUPFAM" id="SSF56112">
    <property type="entry name" value="Protein kinase-like (PK-like)"/>
    <property type="match status" value="1"/>
</dbReference>
<evidence type="ECO:0000256" key="3">
    <source>
        <dbReference type="ARBA" id="ARBA00022679"/>
    </source>
</evidence>
<dbReference type="Gene3D" id="3.30.200.20">
    <property type="entry name" value="Phosphorylase Kinase, domain 1"/>
    <property type="match status" value="1"/>
</dbReference>
<dbReference type="PROSITE" id="PS51285">
    <property type="entry name" value="AGC_KINASE_CTER"/>
    <property type="match status" value="1"/>
</dbReference>
<name>A0AA38RSR3_9PEZI</name>
<feature type="domain" description="AGC-kinase C-terminal" evidence="9">
    <location>
        <begin position="451"/>
        <end position="528"/>
    </location>
</feature>
<dbReference type="Pfam" id="PF00069">
    <property type="entry name" value="Pkinase"/>
    <property type="match status" value="1"/>
</dbReference>
<dbReference type="PROSITE" id="PS50011">
    <property type="entry name" value="PROTEIN_KINASE_DOM"/>
    <property type="match status" value="1"/>
</dbReference>
<comment type="caution">
    <text evidence="10">The sequence shown here is derived from an EMBL/GenBank/DDBJ whole genome shotgun (WGS) entry which is preliminary data.</text>
</comment>
<dbReference type="InterPro" id="IPR045270">
    <property type="entry name" value="STKc_AGC"/>
</dbReference>
<dbReference type="InterPro" id="IPR008271">
    <property type="entry name" value="Ser/Thr_kinase_AS"/>
</dbReference>
<evidence type="ECO:0000256" key="2">
    <source>
        <dbReference type="ARBA" id="ARBA00022553"/>
    </source>
</evidence>
<dbReference type="InterPro" id="IPR000719">
    <property type="entry name" value="Prot_kinase_dom"/>
</dbReference>
<accession>A0AA38RSR3</accession>
<evidence type="ECO:0000256" key="7">
    <source>
        <dbReference type="SAM" id="MobiDB-lite"/>
    </source>
</evidence>
<keyword evidence="11" id="KW-1185">Reference proteome</keyword>
<dbReference type="Pfam" id="PF00433">
    <property type="entry name" value="Pkinase_C"/>
    <property type="match status" value="1"/>
</dbReference>
<dbReference type="PANTHER" id="PTHR24351">
    <property type="entry name" value="RIBOSOMAL PROTEIN S6 KINASE"/>
    <property type="match status" value="1"/>
</dbReference>
<protein>
    <submittedName>
        <fullName evidence="10">AGC/RSK/P70 protein kinase</fullName>
    </submittedName>
</protein>
<feature type="region of interest" description="Disordered" evidence="7">
    <location>
        <begin position="85"/>
        <end position="166"/>
    </location>
</feature>
<dbReference type="FunFam" id="1.10.510.10:FF:000048">
    <property type="entry name" value="Protein kinase C"/>
    <property type="match status" value="1"/>
</dbReference>
<dbReference type="GO" id="GO:0005524">
    <property type="term" value="F:ATP binding"/>
    <property type="evidence" value="ECO:0007669"/>
    <property type="project" value="UniProtKB-KW"/>
</dbReference>
<dbReference type="PROSITE" id="PS00108">
    <property type="entry name" value="PROTEIN_KINASE_ST"/>
    <property type="match status" value="1"/>
</dbReference>
<dbReference type="Proteomes" id="UP001174694">
    <property type="component" value="Unassembled WGS sequence"/>
</dbReference>
<dbReference type="InterPro" id="IPR011009">
    <property type="entry name" value="Kinase-like_dom_sf"/>
</dbReference>
<dbReference type="EMBL" id="JANBVO010000001">
    <property type="protein sequence ID" value="KAJ9157443.1"/>
    <property type="molecule type" value="Genomic_DNA"/>
</dbReference>
<dbReference type="InterPro" id="IPR000961">
    <property type="entry name" value="AGC-kinase_C"/>
</dbReference>
<dbReference type="CDD" id="cd05123">
    <property type="entry name" value="STKc_AGC"/>
    <property type="match status" value="1"/>
</dbReference>
<dbReference type="FunFam" id="3.30.200.20:FF:000222">
    <property type="entry name" value="Serine/threonine-protein kinase psk1"/>
    <property type="match status" value="1"/>
</dbReference>
<evidence type="ECO:0000256" key="4">
    <source>
        <dbReference type="ARBA" id="ARBA00022741"/>
    </source>
</evidence>
<keyword evidence="4" id="KW-0547">Nucleotide-binding</keyword>
<evidence type="ECO:0000256" key="1">
    <source>
        <dbReference type="ARBA" id="ARBA00022527"/>
    </source>
</evidence>
<keyword evidence="2" id="KW-0597">Phosphoprotein</keyword>
<dbReference type="SMART" id="SM00220">
    <property type="entry name" value="S_TKc"/>
    <property type="match status" value="1"/>
</dbReference>
<sequence length="539" mass="59274">MIAPAAPALTTVRGFATPVTSGDDDSDYAATPTMRAEDSARRGRKPRAPALQDVISTNCSPTLKAAPSPGIGGIAKLRLQLEPLSLDGTNSSSRASSVSRSDSRPRMMSPLATPRRNNGISRPHSPNGRSHGSSDETSSERSMSYEVSLENDFVSESPPDRGSPDGDAMYADAIEGGIPRIRTKMTAEDFEPLRCLGKGTYGTVLLVKQRSTGRLYAQKQFKKASLVVHKKLIEQTKTERQILESVNRHPFVVNLYYAFQDQEKLYLILQYGQGGELFTHLNVEKMFSEPVAAFYMAEMVLALSHLHEHLGVIYRDLKPENCLLDAEGHLLLTDFGLSKVAADDAACNSMLGTVEYMAPEVIQGRKYGKAVDWWSFGALGYDLMTGNPPFRGGNHAKIQENIVKQKLVMPYFLSPDAKDLLTRLLKKDPAKRLGSQMPKDLTVIKKHRFFRKIDWKKLEARELEPPIQPMITDPELAENFSPEFTELSLSPIVTTKELWGSASAKSDVKDDPFGGFSFVASSSLLESSAFPPLAGMAGV</sequence>
<organism evidence="10 11">
    <name type="scientific">Pleurostoma richardsiae</name>
    <dbReference type="NCBI Taxonomy" id="41990"/>
    <lineage>
        <taxon>Eukaryota</taxon>
        <taxon>Fungi</taxon>
        <taxon>Dikarya</taxon>
        <taxon>Ascomycota</taxon>
        <taxon>Pezizomycotina</taxon>
        <taxon>Sordariomycetes</taxon>
        <taxon>Sordariomycetidae</taxon>
        <taxon>Calosphaeriales</taxon>
        <taxon>Pleurostomataceae</taxon>
        <taxon>Pleurostoma</taxon>
    </lineage>
</organism>
<evidence type="ECO:0000259" key="9">
    <source>
        <dbReference type="PROSITE" id="PS51285"/>
    </source>
</evidence>
<keyword evidence="1" id="KW-0723">Serine/threonine-protein kinase</keyword>